<dbReference type="EMBL" id="LFBU01000002">
    <property type="protein sequence ID" value="KMQ72901.1"/>
    <property type="molecule type" value="Genomic_DNA"/>
</dbReference>
<dbReference type="RefSeq" id="WP_227506827.1">
    <property type="nucleotide sequence ID" value="NZ_LFBU01000002.1"/>
</dbReference>
<accession>A0A0J7J4P5</accession>
<sequence>MTMTMANRISDQDQNDGPTPEQARRGRRTALLLFALGFGPLIVATVMFYTGWLNPSGHTNNGVLVEPVVPVSTLHLQSTTGTPLAARFGPEVVNPNWMMIVAADECGSQCEELLYLARQVNIALGKNANRVSRAAVLGSVPPDLQARWPEEYGSMELLMPAAGSTPAWPAGVNPATEPRVLVVDPFGNIMMHYGAGHTGKDMLEDLKQLLKLSQIG</sequence>
<keyword evidence="2" id="KW-0472">Membrane</keyword>
<proteinExistence type="predicted"/>
<dbReference type="Proteomes" id="UP000036102">
    <property type="component" value="Unassembled WGS sequence"/>
</dbReference>
<comment type="caution">
    <text evidence="3">The sequence shown here is derived from an EMBL/GenBank/DDBJ whole genome shotgun (WGS) entry which is preliminary data.</text>
</comment>
<evidence type="ECO:0000256" key="1">
    <source>
        <dbReference type="SAM" id="MobiDB-lite"/>
    </source>
</evidence>
<dbReference type="AlphaFoldDB" id="A0A0J7J4P5"/>
<evidence type="ECO:0000256" key="2">
    <source>
        <dbReference type="SAM" id="Phobius"/>
    </source>
</evidence>
<keyword evidence="2" id="KW-0812">Transmembrane</keyword>
<feature type="region of interest" description="Disordered" evidence="1">
    <location>
        <begin position="1"/>
        <end position="23"/>
    </location>
</feature>
<reference evidence="3 4" key="1">
    <citation type="submission" date="2015-06" db="EMBL/GenBank/DDBJ databases">
        <title>Marinobacter subterrani, a genetically tractable neutrophilic iron-oxidizing strain isolated from the Soudan Iron Mine.</title>
        <authorList>
            <person name="Bonis B.M."/>
            <person name="Gralnick J.A."/>
        </authorList>
    </citation>
    <scope>NUCLEOTIDE SEQUENCE [LARGE SCALE GENOMIC DNA]</scope>
    <source>
        <strain evidence="3 4">JG233</strain>
    </source>
</reference>
<gene>
    <name evidence="3" type="ORF">Msub_20096</name>
</gene>
<keyword evidence="2" id="KW-1133">Transmembrane helix</keyword>
<evidence type="ECO:0000313" key="4">
    <source>
        <dbReference type="Proteomes" id="UP000036102"/>
    </source>
</evidence>
<evidence type="ECO:0008006" key="5">
    <source>
        <dbReference type="Google" id="ProtNLM"/>
    </source>
</evidence>
<dbReference type="PATRIC" id="fig|1658765.3.peg.3361"/>
<dbReference type="STRING" id="1658765.Msub_20096"/>
<feature type="transmembrane region" description="Helical" evidence="2">
    <location>
        <begin position="30"/>
        <end position="52"/>
    </location>
</feature>
<evidence type="ECO:0000313" key="3">
    <source>
        <dbReference type="EMBL" id="KMQ72901.1"/>
    </source>
</evidence>
<name>A0A0J7J4P5_9GAMM</name>
<protein>
    <recommendedName>
        <fullName evidence="5">Cytochrome oxidase Cu insertion factor, SCO1/SenC/PrrC family</fullName>
    </recommendedName>
</protein>
<organism evidence="3 4">
    <name type="scientific">Marinobacter subterrani</name>
    <dbReference type="NCBI Taxonomy" id="1658765"/>
    <lineage>
        <taxon>Bacteria</taxon>
        <taxon>Pseudomonadati</taxon>
        <taxon>Pseudomonadota</taxon>
        <taxon>Gammaproteobacteria</taxon>
        <taxon>Pseudomonadales</taxon>
        <taxon>Marinobacteraceae</taxon>
        <taxon>Marinobacter</taxon>
    </lineage>
</organism>
<keyword evidence="4" id="KW-1185">Reference proteome</keyword>